<sequence length="192" mass="21475">MDKIKKAAYCLLGLGLYAGMQSPLLAEEQKVDDPDKKLYPGAIYVTNQGMISDLAVPLGAPVNQSKVDEVDVRLFVLRAESPARHQPGARGPTHLFNITFSEDKGEGLIKEALGALVIEGHGEPQRVALRSHESHHRAFARFDMEGDYRISIEYVVKGQKNRTEPISFTYKRKTLKADQNMPDEHMKHQHNG</sequence>
<accession>A0A370DLQ1</accession>
<dbReference type="GO" id="GO:0003746">
    <property type="term" value="F:translation elongation factor activity"/>
    <property type="evidence" value="ECO:0007669"/>
    <property type="project" value="UniProtKB-KW"/>
</dbReference>
<evidence type="ECO:0000313" key="3">
    <source>
        <dbReference type="Proteomes" id="UP000254771"/>
    </source>
</evidence>
<proteinExistence type="predicted"/>
<dbReference type="Proteomes" id="UP000254771">
    <property type="component" value="Unassembled WGS sequence"/>
</dbReference>
<protein>
    <submittedName>
        <fullName evidence="2">Elongation factor P-like protein</fullName>
    </submittedName>
</protein>
<dbReference type="EMBL" id="QFXE01000011">
    <property type="protein sequence ID" value="RDH85845.1"/>
    <property type="molecule type" value="Genomic_DNA"/>
</dbReference>
<name>A0A370DLQ1_9GAMM</name>
<organism evidence="2 3">
    <name type="scientific">endosymbiont of Escarpia spicata</name>
    <dbReference type="NCBI Taxonomy" id="2200908"/>
    <lineage>
        <taxon>Bacteria</taxon>
        <taxon>Pseudomonadati</taxon>
        <taxon>Pseudomonadota</taxon>
        <taxon>Gammaproteobacteria</taxon>
        <taxon>sulfur-oxidizing symbionts</taxon>
    </lineage>
</organism>
<keyword evidence="3" id="KW-1185">Reference proteome</keyword>
<keyword evidence="1" id="KW-0732">Signal</keyword>
<comment type="caution">
    <text evidence="2">The sequence shown here is derived from an EMBL/GenBank/DDBJ whole genome shotgun (WGS) entry which is preliminary data.</text>
</comment>
<evidence type="ECO:0000256" key="1">
    <source>
        <dbReference type="SAM" id="SignalP"/>
    </source>
</evidence>
<dbReference type="AlphaFoldDB" id="A0A370DLQ1"/>
<reference evidence="2 3" key="1">
    <citation type="journal article" date="2018" name="ISME J.">
        <title>Endosymbiont genomes yield clues of tubeworm success.</title>
        <authorList>
            <person name="Li Y."/>
            <person name="Liles M.R."/>
            <person name="Halanych K.M."/>
        </authorList>
    </citation>
    <scope>NUCLEOTIDE SEQUENCE [LARGE SCALE GENOMIC DNA]</scope>
    <source>
        <strain evidence="2">A1462</strain>
    </source>
</reference>
<feature type="chain" id="PRO_5016686546" evidence="1">
    <location>
        <begin position="27"/>
        <end position="192"/>
    </location>
</feature>
<gene>
    <name evidence="2" type="ORF">DIZ78_09655</name>
</gene>
<evidence type="ECO:0000313" key="2">
    <source>
        <dbReference type="EMBL" id="RDH85845.1"/>
    </source>
</evidence>
<feature type="signal peptide" evidence="1">
    <location>
        <begin position="1"/>
        <end position="26"/>
    </location>
</feature>